<feature type="non-terminal residue" evidence="2">
    <location>
        <position position="1"/>
    </location>
</feature>
<feature type="transmembrane region" description="Helical" evidence="1">
    <location>
        <begin position="29"/>
        <end position="50"/>
    </location>
</feature>
<feature type="non-terminal residue" evidence="2">
    <location>
        <position position="65"/>
    </location>
</feature>
<evidence type="ECO:0000313" key="3">
    <source>
        <dbReference type="Proteomes" id="UP001295444"/>
    </source>
</evidence>
<proteinExistence type="predicted"/>
<accession>A0AAD1RRU0</accession>
<keyword evidence="1" id="KW-0472">Membrane</keyword>
<reference evidence="2" key="1">
    <citation type="submission" date="2022-03" db="EMBL/GenBank/DDBJ databases">
        <authorList>
            <person name="Alioto T."/>
            <person name="Alioto T."/>
            <person name="Gomez Garrido J."/>
        </authorList>
    </citation>
    <scope>NUCLEOTIDE SEQUENCE</scope>
</reference>
<evidence type="ECO:0000313" key="2">
    <source>
        <dbReference type="EMBL" id="CAH2276975.1"/>
    </source>
</evidence>
<dbReference type="Proteomes" id="UP001295444">
    <property type="component" value="Chromosome 03"/>
</dbReference>
<protein>
    <submittedName>
        <fullName evidence="2">Uncharacterized protein</fullName>
    </submittedName>
</protein>
<keyword evidence="1" id="KW-0812">Transmembrane</keyword>
<sequence>VVFYPRAFRSWCPGLPGSGHLSGTVCSGAAYSATGAAHACAVVVAILTVAKSFAMLFPARAAHLG</sequence>
<keyword evidence="1" id="KW-1133">Transmembrane helix</keyword>
<dbReference type="EMBL" id="OW240914">
    <property type="protein sequence ID" value="CAH2276975.1"/>
    <property type="molecule type" value="Genomic_DNA"/>
</dbReference>
<evidence type="ECO:0000256" key="1">
    <source>
        <dbReference type="SAM" id="Phobius"/>
    </source>
</evidence>
<organism evidence="2 3">
    <name type="scientific">Pelobates cultripes</name>
    <name type="common">Western spadefoot toad</name>
    <dbReference type="NCBI Taxonomy" id="61616"/>
    <lineage>
        <taxon>Eukaryota</taxon>
        <taxon>Metazoa</taxon>
        <taxon>Chordata</taxon>
        <taxon>Craniata</taxon>
        <taxon>Vertebrata</taxon>
        <taxon>Euteleostomi</taxon>
        <taxon>Amphibia</taxon>
        <taxon>Batrachia</taxon>
        <taxon>Anura</taxon>
        <taxon>Pelobatoidea</taxon>
        <taxon>Pelobatidae</taxon>
        <taxon>Pelobates</taxon>
    </lineage>
</organism>
<gene>
    <name evidence="2" type="ORF">PECUL_23A020770</name>
</gene>
<dbReference type="AlphaFoldDB" id="A0AAD1RRU0"/>
<keyword evidence="3" id="KW-1185">Reference proteome</keyword>
<name>A0AAD1RRU0_PELCU</name>